<dbReference type="AlphaFoldDB" id="A0A1Y1XC85"/>
<keyword evidence="1" id="KW-0812">Transmembrane</keyword>
<protein>
    <submittedName>
        <fullName evidence="2">Uncharacterized protein</fullName>
    </submittedName>
</protein>
<keyword evidence="3" id="KW-1185">Reference proteome</keyword>
<dbReference type="EMBL" id="MCFG01000075">
    <property type="protein sequence ID" value="ORX83327.1"/>
    <property type="molecule type" value="Genomic_DNA"/>
</dbReference>
<evidence type="ECO:0000313" key="3">
    <source>
        <dbReference type="Proteomes" id="UP000193944"/>
    </source>
</evidence>
<evidence type="ECO:0000256" key="1">
    <source>
        <dbReference type="SAM" id="Phobius"/>
    </source>
</evidence>
<organism evidence="2 3">
    <name type="scientific">Anaeromyces robustus</name>
    <dbReference type="NCBI Taxonomy" id="1754192"/>
    <lineage>
        <taxon>Eukaryota</taxon>
        <taxon>Fungi</taxon>
        <taxon>Fungi incertae sedis</taxon>
        <taxon>Chytridiomycota</taxon>
        <taxon>Chytridiomycota incertae sedis</taxon>
        <taxon>Neocallimastigomycetes</taxon>
        <taxon>Neocallimastigales</taxon>
        <taxon>Neocallimastigaceae</taxon>
        <taxon>Anaeromyces</taxon>
    </lineage>
</organism>
<feature type="transmembrane region" description="Helical" evidence="1">
    <location>
        <begin position="6"/>
        <end position="26"/>
    </location>
</feature>
<accession>A0A1Y1XC85</accession>
<keyword evidence="1" id="KW-1133">Transmembrane helix</keyword>
<keyword evidence="1" id="KW-0472">Membrane</keyword>
<name>A0A1Y1XC85_9FUNG</name>
<comment type="caution">
    <text evidence="2">The sequence shown here is derived from an EMBL/GenBank/DDBJ whole genome shotgun (WGS) entry which is preliminary data.</text>
</comment>
<gene>
    <name evidence="2" type="ORF">BCR32DRAFT_243475</name>
</gene>
<proteinExistence type="predicted"/>
<sequence length="165" mass="18779">MDLINIYFLICITFLIQFVIANKGIFGYTSFSTYEWNIEPIENSNECVSWEVKRSGKFEKERLNPGFENIDACGSFTINPGCKTGITLADTSEPLGYAAFQYYSDIEIDLIVLEGTLDIRLETEDKNSSVSIKTISDSEFTEKDVSDFVNIITFLFLKMEIIQLL</sequence>
<reference evidence="2 3" key="1">
    <citation type="submission" date="2016-08" db="EMBL/GenBank/DDBJ databases">
        <title>A Parts List for Fungal Cellulosomes Revealed by Comparative Genomics.</title>
        <authorList>
            <consortium name="DOE Joint Genome Institute"/>
            <person name="Haitjema C.H."/>
            <person name="Gilmore S.P."/>
            <person name="Henske J.K."/>
            <person name="Solomon K.V."/>
            <person name="De Groot R."/>
            <person name="Kuo A."/>
            <person name="Mondo S.J."/>
            <person name="Salamov A.A."/>
            <person name="Labutti K."/>
            <person name="Zhao Z."/>
            <person name="Chiniquy J."/>
            <person name="Barry K."/>
            <person name="Brewer H.M."/>
            <person name="Purvine S.O."/>
            <person name="Wright A.T."/>
            <person name="Boxma B."/>
            <person name="Van Alen T."/>
            <person name="Hackstein J.H."/>
            <person name="Baker S.E."/>
            <person name="Grigoriev I.V."/>
            <person name="O'Malley M.A."/>
        </authorList>
    </citation>
    <scope>NUCLEOTIDE SEQUENCE [LARGE SCALE GENOMIC DNA]</scope>
    <source>
        <strain evidence="2 3">S4</strain>
    </source>
</reference>
<evidence type="ECO:0000313" key="2">
    <source>
        <dbReference type="EMBL" id="ORX83327.1"/>
    </source>
</evidence>
<reference evidence="2 3" key="2">
    <citation type="submission" date="2016-08" db="EMBL/GenBank/DDBJ databases">
        <title>Pervasive Adenine N6-methylation of Active Genes in Fungi.</title>
        <authorList>
            <consortium name="DOE Joint Genome Institute"/>
            <person name="Mondo S.J."/>
            <person name="Dannebaum R.O."/>
            <person name="Kuo R.C."/>
            <person name="Labutti K."/>
            <person name="Haridas S."/>
            <person name="Kuo A."/>
            <person name="Salamov A."/>
            <person name="Ahrendt S.R."/>
            <person name="Lipzen A."/>
            <person name="Sullivan W."/>
            <person name="Andreopoulos W.B."/>
            <person name="Clum A."/>
            <person name="Lindquist E."/>
            <person name="Daum C."/>
            <person name="Ramamoorthy G.K."/>
            <person name="Gryganskyi A."/>
            <person name="Culley D."/>
            <person name="Magnuson J.K."/>
            <person name="James T.Y."/>
            <person name="O'Malley M.A."/>
            <person name="Stajich J.E."/>
            <person name="Spatafora J.W."/>
            <person name="Visel A."/>
            <person name="Grigoriev I.V."/>
        </authorList>
    </citation>
    <scope>NUCLEOTIDE SEQUENCE [LARGE SCALE GENOMIC DNA]</scope>
    <source>
        <strain evidence="2 3">S4</strain>
    </source>
</reference>
<dbReference type="Proteomes" id="UP000193944">
    <property type="component" value="Unassembled WGS sequence"/>
</dbReference>